<reference evidence="13" key="1">
    <citation type="submission" date="2025-08" db="UniProtKB">
        <authorList>
            <consortium name="RefSeq"/>
        </authorList>
    </citation>
    <scope>IDENTIFICATION</scope>
</reference>
<dbReference type="Pfam" id="PF00271">
    <property type="entry name" value="Helicase_C"/>
    <property type="match status" value="1"/>
</dbReference>
<evidence type="ECO:0000256" key="8">
    <source>
        <dbReference type="SAM" id="MobiDB-lite"/>
    </source>
</evidence>
<dbReference type="PROSITE" id="PS51194">
    <property type="entry name" value="HELICASE_CTER"/>
    <property type="match status" value="1"/>
</dbReference>
<dbReference type="InterPro" id="IPR011545">
    <property type="entry name" value="DEAD/DEAH_box_helicase_dom"/>
</dbReference>
<dbReference type="Proteomes" id="UP000694867">
    <property type="component" value="Unplaced"/>
</dbReference>
<sequence length="1043" mass="115530">MTHENVEVAQANGAKPEVAESGGKPAATVEGKVGALKIEEANGKVGKEAAAAAPAEKTNGDIAEKSDVKEDGAEAEASTSEKKEDEASDDKGDAKEEKAAKKKSKRFSLNKLKKILSFAEKKKGKKTDGVKEEDAAAVKEEGDAAKQEGEKKEDAPAASESAEKKDDDKKTEDATPAPEQQKTEAETKDGMAENKEDVPASKGHGRKHNDGRRKQTRFPKEKGKAFAKKVPSGDNERREIEQLKKLYDTFDFGKWDTFKEAPLSVKTKAGLDRGGFVKPTRIQKETLGLALRGGDILGAAKTGSGKTLAFVVPILEILFREMWTRLDGLGALVITPTRELAYQIFEVLKKVGIRHDFSAGLIIGGTEVGFERKRLQGCNIIICTPGRLLQHMDQNPLMDPTNLKILVLDEADRILDMGFQRDMNAILENLPSDRQTLLFSATQTKSVKDLARLSLKDPSYISVHEKSAKATPEDLHQDYLVCELHDKLSLLWSFLKNHKSKKIIVFMSCCKQVQFINTIMRRMRPGTTVLHLHGNMSQPRRMAIYDTFCSKQSAILLATDLAARGLDFPRVDWVVQLDCPEDTDTYIHRVGRTARFGNSGKALLVLLPTEEESMVQQLEKKSVPIEKIDVNPRRFYDVQRKIEAMCARDVELKASAQRCFVGYLKYIFMQKDKQVFRIDKLDLDLYARSLGLIVTPRVRFLDKHRASKGKKASIVKENEASIGDDGPERETAQNPPPVQLSKTIEKFSFDDGLESDEEIFTKGKLLLDGDEISGGEESDGERAATSESALKTQDNSKASDKVLTKVQAAKKILRKKHIVPNKKVVFDEEGEAFDEGDAGLGKTQANAEEKGGINIELSKKLMKEQDRIDKQIYREKVKAKHREDRLKAKAQRRAATLGGDAVLDVGDGDSRIDERGEAGRGGSDEERGFDNEGNNSESDWEDRTTLKREFPNEDDSEDGDGDTGGELYHDSESGGECDLSDKASSDSRSDVEDEIPQRHVPRKPMKVRGKFGLKKRKISGVEELDTGLSLAGDEELALKLLQS</sequence>
<feature type="compositionally biased region" description="Polar residues" evidence="8">
    <location>
        <begin position="785"/>
        <end position="796"/>
    </location>
</feature>
<dbReference type="InterPro" id="IPR001650">
    <property type="entry name" value="Helicase_C-like"/>
</dbReference>
<feature type="compositionally biased region" description="Low complexity" evidence="8">
    <location>
        <begin position="48"/>
        <end position="57"/>
    </location>
</feature>
<name>A0AAJ6QU51_9ACAR</name>
<dbReference type="InterPro" id="IPR014014">
    <property type="entry name" value="RNA_helicase_DEAD_Q_motif"/>
</dbReference>
<comment type="similarity">
    <text evidence="7">Belongs to the DEAD box helicase family.</text>
</comment>
<dbReference type="EC" id="3.6.4.13" evidence="7"/>
<feature type="domain" description="Helicase C-terminal" evidence="10">
    <location>
        <begin position="487"/>
        <end position="636"/>
    </location>
</feature>
<feature type="compositionally biased region" description="Basic residues" evidence="8">
    <location>
        <begin position="203"/>
        <end position="217"/>
    </location>
</feature>
<comment type="domain">
    <text evidence="7">The Q motif is unique to and characteristic of the DEAD box family of RNA helicases and controls ATP binding and hydrolysis.</text>
</comment>
<keyword evidence="3 7" id="KW-0347">Helicase</keyword>
<dbReference type="SMART" id="SM01178">
    <property type="entry name" value="DUF4217"/>
    <property type="match status" value="1"/>
</dbReference>
<keyword evidence="1 7" id="KW-0547">Nucleotide-binding</keyword>
<dbReference type="PANTHER" id="PTHR24031">
    <property type="entry name" value="RNA HELICASE"/>
    <property type="match status" value="1"/>
</dbReference>
<keyword evidence="5 7" id="KW-0694">RNA-binding</keyword>
<evidence type="ECO:0000256" key="7">
    <source>
        <dbReference type="RuleBase" id="RU365068"/>
    </source>
</evidence>
<feature type="compositionally biased region" description="Basic and acidic residues" evidence="8">
    <location>
        <begin position="79"/>
        <end position="99"/>
    </location>
</feature>
<dbReference type="SMART" id="SM00490">
    <property type="entry name" value="HELICc"/>
    <property type="match status" value="1"/>
</dbReference>
<dbReference type="SUPFAM" id="SSF52540">
    <property type="entry name" value="P-loop containing nucleoside triphosphate hydrolases"/>
    <property type="match status" value="1"/>
</dbReference>
<evidence type="ECO:0000256" key="6">
    <source>
        <dbReference type="PROSITE-ProRule" id="PRU00552"/>
    </source>
</evidence>
<evidence type="ECO:0000313" key="13">
    <source>
        <dbReference type="RefSeq" id="XP_003743837.2"/>
    </source>
</evidence>
<feature type="domain" description="DEAD-box RNA helicase Q" evidence="11">
    <location>
        <begin position="256"/>
        <end position="284"/>
    </location>
</feature>
<feature type="compositionally biased region" description="Acidic residues" evidence="8">
    <location>
        <begin position="770"/>
        <end position="779"/>
    </location>
</feature>
<protein>
    <recommendedName>
        <fullName evidence="7">ATP-dependent RNA helicase</fullName>
        <ecNumber evidence="7">3.6.4.13</ecNumber>
    </recommendedName>
</protein>
<dbReference type="InterPro" id="IPR000629">
    <property type="entry name" value="RNA-helicase_DEAD-box_CS"/>
</dbReference>
<dbReference type="PROSITE" id="PS51195">
    <property type="entry name" value="Q_MOTIF"/>
    <property type="match status" value="1"/>
</dbReference>
<dbReference type="PROSITE" id="PS00039">
    <property type="entry name" value="DEAD_ATP_HELICASE"/>
    <property type="match status" value="1"/>
</dbReference>
<organism evidence="12 13">
    <name type="scientific">Galendromus occidentalis</name>
    <name type="common">western predatory mite</name>
    <dbReference type="NCBI Taxonomy" id="34638"/>
    <lineage>
        <taxon>Eukaryota</taxon>
        <taxon>Metazoa</taxon>
        <taxon>Ecdysozoa</taxon>
        <taxon>Arthropoda</taxon>
        <taxon>Chelicerata</taxon>
        <taxon>Arachnida</taxon>
        <taxon>Acari</taxon>
        <taxon>Parasitiformes</taxon>
        <taxon>Mesostigmata</taxon>
        <taxon>Gamasina</taxon>
        <taxon>Phytoseioidea</taxon>
        <taxon>Phytoseiidae</taxon>
        <taxon>Typhlodrominae</taxon>
        <taxon>Galendromus</taxon>
    </lineage>
</organism>
<feature type="compositionally biased region" description="Basic and acidic residues" evidence="8">
    <location>
        <begin position="877"/>
        <end position="887"/>
    </location>
</feature>
<evidence type="ECO:0000256" key="3">
    <source>
        <dbReference type="ARBA" id="ARBA00022806"/>
    </source>
</evidence>
<evidence type="ECO:0000259" key="10">
    <source>
        <dbReference type="PROSITE" id="PS51194"/>
    </source>
</evidence>
<dbReference type="AlphaFoldDB" id="A0AAJ6QU51"/>
<evidence type="ECO:0000256" key="4">
    <source>
        <dbReference type="ARBA" id="ARBA00022840"/>
    </source>
</evidence>
<feature type="domain" description="Helicase ATP-binding" evidence="9">
    <location>
        <begin position="287"/>
        <end position="461"/>
    </location>
</feature>
<evidence type="ECO:0000313" key="12">
    <source>
        <dbReference type="Proteomes" id="UP000694867"/>
    </source>
</evidence>
<feature type="region of interest" description="Disordered" evidence="8">
    <location>
        <begin position="770"/>
        <end position="799"/>
    </location>
</feature>
<dbReference type="CDD" id="cd17941">
    <property type="entry name" value="DEADc_DDX10"/>
    <property type="match status" value="1"/>
</dbReference>
<dbReference type="GO" id="GO:0016787">
    <property type="term" value="F:hydrolase activity"/>
    <property type="evidence" value="ECO:0007669"/>
    <property type="project" value="UniProtKB-KW"/>
</dbReference>
<evidence type="ECO:0000256" key="1">
    <source>
        <dbReference type="ARBA" id="ARBA00022741"/>
    </source>
</evidence>
<dbReference type="Pfam" id="PF00270">
    <property type="entry name" value="DEAD"/>
    <property type="match status" value="1"/>
</dbReference>
<feature type="compositionally biased region" description="Basic and acidic residues" evidence="8">
    <location>
        <begin position="941"/>
        <end position="951"/>
    </location>
</feature>
<keyword evidence="4 7" id="KW-0067">ATP-binding</keyword>
<evidence type="ECO:0000259" key="11">
    <source>
        <dbReference type="PROSITE" id="PS51195"/>
    </source>
</evidence>
<dbReference type="KEGG" id="goe:100907666"/>
<dbReference type="SMART" id="SM00487">
    <property type="entry name" value="DEXDc"/>
    <property type="match status" value="1"/>
</dbReference>
<feature type="region of interest" description="Disordered" evidence="8">
    <location>
        <begin position="712"/>
        <end position="741"/>
    </location>
</feature>
<feature type="compositionally biased region" description="Basic and acidic residues" evidence="8">
    <location>
        <begin position="58"/>
        <end position="72"/>
    </location>
</feature>
<keyword evidence="12" id="KW-1185">Reference proteome</keyword>
<evidence type="ECO:0000256" key="2">
    <source>
        <dbReference type="ARBA" id="ARBA00022801"/>
    </source>
</evidence>
<dbReference type="GO" id="GO:0005524">
    <property type="term" value="F:ATP binding"/>
    <property type="evidence" value="ECO:0007669"/>
    <property type="project" value="UniProtKB-UniRule"/>
</dbReference>
<feature type="compositionally biased region" description="Basic and acidic residues" evidence="8">
    <location>
        <begin position="181"/>
        <end position="199"/>
    </location>
</feature>
<evidence type="ECO:0000256" key="5">
    <source>
        <dbReference type="ARBA" id="ARBA00022884"/>
    </source>
</evidence>
<feature type="compositionally biased region" description="Basic and acidic residues" evidence="8">
    <location>
        <begin position="979"/>
        <end position="990"/>
    </location>
</feature>
<dbReference type="Pfam" id="PF13959">
    <property type="entry name" value="CTE_SPB4"/>
    <property type="match status" value="1"/>
</dbReference>
<dbReference type="CDD" id="cd18787">
    <property type="entry name" value="SF2_C_DEAD"/>
    <property type="match status" value="1"/>
</dbReference>
<feature type="compositionally biased region" description="Basic and acidic residues" evidence="8">
    <location>
        <begin position="126"/>
        <end position="173"/>
    </location>
</feature>
<feature type="compositionally biased region" description="Acidic residues" evidence="8">
    <location>
        <begin position="952"/>
        <end position="963"/>
    </location>
</feature>
<gene>
    <name evidence="13" type="primary">LOC100907666</name>
</gene>
<feature type="compositionally biased region" description="Basic and acidic residues" evidence="8">
    <location>
        <begin position="37"/>
        <end position="47"/>
    </location>
</feature>
<feature type="compositionally biased region" description="Basic and acidic residues" evidence="8">
    <location>
        <begin position="908"/>
        <end position="930"/>
    </location>
</feature>
<feature type="region of interest" description="Disordered" evidence="8">
    <location>
        <begin position="118"/>
        <end position="235"/>
    </location>
</feature>
<dbReference type="InterPro" id="IPR027417">
    <property type="entry name" value="P-loop_NTPase"/>
</dbReference>
<accession>A0AAJ6QU51</accession>
<comment type="function">
    <text evidence="7">RNA helicase.</text>
</comment>
<feature type="short sequence motif" description="Q motif" evidence="6">
    <location>
        <begin position="256"/>
        <end position="284"/>
    </location>
</feature>
<dbReference type="InterPro" id="IPR025313">
    <property type="entry name" value="SPB4-like_CTE"/>
</dbReference>
<dbReference type="GO" id="GO:0003724">
    <property type="term" value="F:RNA helicase activity"/>
    <property type="evidence" value="ECO:0007669"/>
    <property type="project" value="UniProtKB-EC"/>
</dbReference>
<proteinExistence type="inferred from homology"/>
<dbReference type="InterPro" id="IPR014001">
    <property type="entry name" value="Helicase_ATP-bd"/>
</dbReference>
<dbReference type="PROSITE" id="PS51192">
    <property type="entry name" value="HELICASE_ATP_BIND_1"/>
    <property type="match status" value="1"/>
</dbReference>
<evidence type="ECO:0000259" key="9">
    <source>
        <dbReference type="PROSITE" id="PS51192"/>
    </source>
</evidence>
<dbReference type="Gene3D" id="3.40.50.300">
    <property type="entry name" value="P-loop containing nucleotide triphosphate hydrolases"/>
    <property type="match status" value="2"/>
</dbReference>
<keyword evidence="2 7" id="KW-0378">Hydrolase</keyword>
<feature type="region of interest" description="Disordered" evidence="8">
    <location>
        <begin position="877"/>
        <end position="1007"/>
    </location>
</feature>
<dbReference type="GeneID" id="100907666"/>
<dbReference type="RefSeq" id="XP_003743837.2">
    <property type="nucleotide sequence ID" value="XM_003743789.2"/>
</dbReference>
<dbReference type="GO" id="GO:0003723">
    <property type="term" value="F:RNA binding"/>
    <property type="evidence" value="ECO:0007669"/>
    <property type="project" value="UniProtKB-UniRule"/>
</dbReference>
<feature type="region of interest" description="Disordered" evidence="8">
    <location>
        <begin position="1"/>
        <end position="106"/>
    </location>
</feature>
<comment type="catalytic activity">
    <reaction evidence="7">
        <text>ATP + H2O = ADP + phosphate + H(+)</text>
        <dbReference type="Rhea" id="RHEA:13065"/>
        <dbReference type="ChEBI" id="CHEBI:15377"/>
        <dbReference type="ChEBI" id="CHEBI:15378"/>
        <dbReference type="ChEBI" id="CHEBI:30616"/>
        <dbReference type="ChEBI" id="CHEBI:43474"/>
        <dbReference type="ChEBI" id="CHEBI:456216"/>
        <dbReference type="EC" id="3.6.4.13"/>
    </reaction>
</comment>